<sequence>MTSIALLRPLANRANLAPALATLAAAAAFVAVSLWSARLMNAPAAPAPARVAPPAPFDVSAGAQLFGAKPGDGAQHAIQLFGILSFDARHAAAIVSVGGDAARVVRLGGALGDAVKLAEVRARSIVVETAGLQREIALPAAQNPNAFVR</sequence>
<name>A0A2A4FGL2_9BURK</name>
<evidence type="ECO:0000313" key="1">
    <source>
        <dbReference type="EMBL" id="PCE32863.1"/>
    </source>
</evidence>
<gene>
    <name evidence="1" type="ORF">BZL54_09435</name>
</gene>
<dbReference type="EMBL" id="MTZU01000024">
    <property type="protein sequence ID" value="PCE32863.1"/>
    <property type="molecule type" value="Genomic_DNA"/>
</dbReference>
<dbReference type="GeneID" id="69000997"/>
<proteinExistence type="predicted"/>
<organism evidence="1 2">
    <name type="scientific">Burkholderia ubonensis subsp. mesacidophila</name>
    <dbReference type="NCBI Taxonomy" id="265293"/>
    <lineage>
        <taxon>Bacteria</taxon>
        <taxon>Pseudomonadati</taxon>
        <taxon>Pseudomonadota</taxon>
        <taxon>Betaproteobacteria</taxon>
        <taxon>Burkholderiales</taxon>
        <taxon>Burkholderiaceae</taxon>
        <taxon>Burkholderia</taxon>
        <taxon>Burkholderia cepacia complex</taxon>
    </lineage>
</organism>
<dbReference type="Proteomes" id="UP000217994">
    <property type="component" value="Unassembled WGS sequence"/>
</dbReference>
<accession>A0A2A4FGL2</accession>
<dbReference type="RefSeq" id="WP_084909018.1">
    <property type="nucleotide sequence ID" value="NZ_CP020738.1"/>
</dbReference>
<reference evidence="1 2" key="1">
    <citation type="submission" date="2017-01" db="EMBL/GenBank/DDBJ databases">
        <title>Whole-Genome Shotgun Sequencing of Two beta-Proteobacterial Species in Search of the Bulgecin Biosynthetic Cluster.</title>
        <authorList>
            <person name="Horsman M.E."/>
            <person name="Marous D.R."/>
            <person name="Li R."/>
            <person name="Oliver R.A."/>
            <person name="Byun B."/>
            <person name="Emrich S.J."/>
            <person name="Boggess B."/>
            <person name="Townsend C.A."/>
            <person name="Mobashery S."/>
        </authorList>
    </citation>
    <scope>NUCLEOTIDE SEQUENCE [LARGE SCALE GENOMIC DNA]</scope>
    <source>
        <strain evidence="1 2">ATCC 31433</strain>
    </source>
</reference>
<dbReference type="AlphaFoldDB" id="A0A2A4FGL2"/>
<evidence type="ECO:0000313" key="2">
    <source>
        <dbReference type="Proteomes" id="UP000217994"/>
    </source>
</evidence>
<comment type="caution">
    <text evidence="1">The sequence shown here is derived from an EMBL/GenBank/DDBJ whole genome shotgun (WGS) entry which is preliminary data.</text>
</comment>
<protein>
    <submittedName>
        <fullName evidence="1">General secretion pathway protein GspC</fullName>
    </submittedName>
</protein>